<dbReference type="SMART" id="SM00409">
    <property type="entry name" value="IG"/>
    <property type="match status" value="2"/>
</dbReference>
<comment type="similarity">
    <text evidence="2">Belongs to the FAM187 family.</text>
</comment>
<dbReference type="Gene3D" id="2.60.40.10">
    <property type="entry name" value="Immunoglobulins"/>
    <property type="match status" value="2"/>
</dbReference>
<dbReference type="PANTHER" id="PTHR32178">
    <property type="entry name" value="FAM187"/>
    <property type="match status" value="1"/>
</dbReference>
<keyword evidence="6 8" id="KW-0472">Membrane</keyword>
<evidence type="ECO:0000256" key="4">
    <source>
        <dbReference type="ARBA" id="ARBA00022729"/>
    </source>
</evidence>
<reference evidence="10" key="1">
    <citation type="submission" date="2022-01" db="UniProtKB">
        <authorList>
            <consortium name="EnsemblMetazoa"/>
        </authorList>
    </citation>
    <scope>IDENTIFICATION</scope>
</reference>
<keyword evidence="7" id="KW-0325">Glycoprotein</keyword>
<dbReference type="KEGG" id="clec:106661905"/>
<dbReference type="InterPro" id="IPR013783">
    <property type="entry name" value="Ig-like_fold"/>
</dbReference>
<feature type="transmembrane region" description="Helical" evidence="8">
    <location>
        <begin position="446"/>
        <end position="466"/>
    </location>
</feature>
<dbReference type="OMA" id="WYYQDRY"/>
<dbReference type="OrthoDB" id="9988013at2759"/>
<feature type="domain" description="Ig-like" evidence="9">
    <location>
        <begin position="347"/>
        <end position="426"/>
    </location>
</feature>
<dbReference type="Pfam" id="PF13927">
    <property type="entry name" value="Ig_3"/>
    <property type="match status" value="1"/>
</dbReference>
<proteinExistence type="inferred from homology"/>
<feature type="domain" description="Ig-like" evidence="9">
    <location>
        <begin position="71"/>
        <end position="148"/>
    </location>
</feature>
<dbReference type="SUPFAM" id="SSF48726">
    <property type="entry name" value="Immunoglobulin"/>
    <property type="match status" value="2"/>
</dbReference>
<evidence type="ECO:0000256" key="3">
    <source>
        <dbReference type="ARBA" id="ARBA00022692"/>
    </source>
</evidence>
<keyword evidence="11" id="KW-1185">Reference proteome</keyword>
<dbReference type="Proteomes" id="UP000494040">
    <property type="component" value="Unassembled WGS sequence"/>
</dbReference>
<dbReference type="InterPro" id="IPR039311">
    <property type="entry name" value="FAM187A/B"/>
</dbReference>
<dbReference type="AlphaFoldDB" id="A0A8I6RC09"/>
<dbReference type="InterPro" id="IPR003598">
    <property type="entry name" value="Ig_sub2"/>
</dbReference>
<protein>
    <recommendedName>
        <fullName evidence="9">Ig-like domain-containing protein</fullName>
    </recommendedName>
</protein>
<dbReference type="SMART" id="SM00408">
    <property type="entry name" value="IGc2"/>
    <property type="match status" value="1"/>
</dbReference>
<keyword evidence="4" id="KW-0732">Signal</keyword>
<dbReference type="RefSeq" id="XP_014241131.1">
    <property type="nucleotide sequence ID" value="XM_014385645.2"/>
</dbReference>
<evidence type="ECO:0000256" key="7">
    <source>
        <dbReference type="ARBA" id="ARBA00023180"/>
    </source>
</evidence>
<evidence type="ECO:0000313" key="11">
    <source>
        <dbReference type="Proteomes" id="UP000494040"/>
    </source>
</evidence>
<evidence type="ECO:0000256" key="1">
    <source>
        <dbReference type="ARBA" id="ARBA00004479"/>
    </source>
</evidence>
<evidence type="ECO:0000313" key="10">
    <source>
        <dbReference type="EnsemblMetazoa" id="XP_014241131.1"/>
    </source>
</evidence>
<dbReference type="InterPro" id="IPR036179">
    <property type="entry name" value="Ig-like_dom_sf"/>
</dbReference>
<dbReference type="PANTHER" id="PTHR32178:SF6">
    <property type="entry name" value="IG-LIKE DOMAIN-CONTAINING PROTEIN"/>
    <property type="match status" value="1"/>
</dbReference>
<dbReference type="GeneID" id="106661905"/>
<name>A0A8I6RC09_CIMLE</name>
<dbReference type="PROSITE" id="PS50835">
    <property type="entry name" value="IG_LIKE"/>
    <property type="match status" value="2"/>
</dbReference>
<evidence type="ECO:0000256" key="5">
    <source>
        <dbReference type="ARBA" id="ARBA00022989"/>
    </source>
</evidence>
<accession>A0A8I6RC09</accession>
<keyword evidence="5 8" id="KW-1133">Transmembrane helix</keyword>
<sequence length="501" mass="58501">MFTLYKVLFNIIVVSDLLKLYSHSNSGLDESLETDFNYTHWCKEKSKHLSSRKNNLLPQTVPIPLFSKLILSCHFCKEEDDTSPKVWFKRSRFSSNAFEEVQLGMHYRLPDNRVFVTPHHSLVINNVTRDDEGIYYCYRNYTEDVKVTFNYMVDVIDPNVSAVRSSAINWPKFEQRYYSEINSEFRNNHGEFELLRNLGFTVKAQGIWGKWLPCQGCTQTRKRIAECHLFLRLKGRKHNLKYLFGQFNHGTTLKPEVKITPRENELPEDQASDAHFTSVAKEDKVGQNVSDRIKTFLNNVDELSCFSLDFTDLFPNISKKLKGISDFVIHETCYAPCRFSSGANFLPKYKNTITLQEGEHITLKCPEASLKNEVVWRRDGLTMFKNSDQGHVSIDAFSNLCIVSANKQDEGNYTCYIDNKKIQEIIIYITVRSKLTQEAFVRHMQYLGFIFLFSIIFYIAGVIIACSRKSEFRELEPEFFIRKPKYAYWKLKQSQLEEKIN</sequence>
<evidence type="ECO:0000256" key="6">
    <source>
        <dbReference type="ARBA" id="ARBA00023136"/>
    </source>
</evidence>
<evidence type="ECO:0000256" key="2">
    <source>
        <dbReference type="ARBA" id="ARBA00008727"/>
    </source>
</evidence>
<dbReference type="GO" id="GO:0016020">
    <property type="term" value="C:membrane"/>
    <property type="evidence" value="ECO:0007669"/>
    <property type="project" value="UniProtKB-SubCell"/>
</dbReference>
<dbReference type="InterPro" id="IPR003599">
    <property type="entry name" value="Ig_sub"/>
</dbReference>
<dbReference type="InterPro" id="IPR007110">
    <property type="entry name" value="Ig-like_dom"/>
</dbReference>
<organism evidence="10 11">
    <name type="scientific">Cimex lectularius</name>
    <name type="common">Bed bug</name>
    <name type="synonym">Acanthia lectularia</name>
    <dbReference type="NCBI Taxonomy" id="79782"/>
    <lineage>
        <taxon>Eukaryota</taxon>
        <taxon>Metazoa</taxon>
        <taxon>Ecdysozoa</taxon>
        <taxon>Arthropoda</taxon>
        <taxon>Hexapoda</taxon>
        <taxon>Insecta</taxon>
        <taxon>Pterygota</taxon>
        <taxon>Neoptera</taxon>
        <taxon>Paraneoptera</taxon>
        <taxon>Hemiptera</taxon>
        <taxon>Heteroptera</taxon>
        <taxon>Panheteroptera</taxon>
        <taxon>Cimicomorpha</taxon>
        <taxon>Cimicidae</taxon>
        <taxon>Cimex</taxon>
    </lineage>
</organism>
<evidence type="ECO:0000256" key="8">
    <source>
        <dbReference type="SAM" id="Phobius"/>
    </source>
</evidence>
<dbReference type="EnsemblMetazoa" id="XM_014385645.2">
    <property type="protein sequence ID" value="XP_014241131.1"/>
    <property type="gene ID" value="LOC106661905"/>
</dbReference>
<evidence type="ECO:0000259" key="9">
    <source>
        <dbReference type="PROSITE" id="PS50835"/>
    </source>
</evidence>
<comment type="subcellular location">
    <subcellularLocation>
        <location evidence="1">Membrane</location>
        <topology evidence="1">Single-pass type I membrane protein</topology>
    </subcellularLocation>
</comment>
<keyword evidence="3 8" id="KW-0812">Transmembrane</keyword>